<gene>
    <name evidence="4" type="ORF">SSM_01090</name>
</gene>
<feature type="domain" description="Glycosyltransferase 2-like" evidence="3">
    <location>
        <begin position="5"/>
        <end position="169"/>
    </location>
</feature>
<dbReference type="AlphaFoldDB" id="A0A829F5F3"/>
<evidence type="ECO:0000313" key="4">
    <source>
        <dbReference type="EMBL" id="EOM25961.1"/>
    </source>
</evidence>
<name>A0A829F5F3_ENTFC</name>
<dbReference type="Gene3D" id="3.90.550.10">
    <property type="entry name" value="Spore Coat Polysaccharide Biosynthesis Protein SpsA, Chain A"/>
    <property type="match status" value="1"/>
</dbReference>
<dbReference type="RefSeq" id="WP_002331238.1">
    <property type="nucleotide sequence ID" value="NZ_KB949525.1"/>
</dbReference>
<accession>A0A829F5F3</accession>
<sequence>MCEISIIVPVYKVEKYLRKCVDSILAQTFTDFEVILVDDGSPDNSGKICDEYAEKDNRVRVIHKENGGLSSARNAGIDVARGKYLGFVDSDDYIDEDMYEILYENLKIHDADISSVELIPFYGDRYKKANKEKKVIILNKKEAIKSVLEGTQFYAYAWNKLYRKELFKDNRYLDGKTFEDAYIIIDLLFQTEKIVVSNEEKYFYLQRNDSIMGKSFSMNNFDVIEAWQYNKEKILDAFPDLHDSYYRRLCWAYFYVLDKMVLSSSYQQIPRKKTVIEFLKKNRNFILTYKGFTKSRKIAIIALSFRVDWYRKLVEQKNKKLECLN</sequence>
<dbReference type="EMBL" id="AITY01000021">
    <property type="protein sequence ID" value="EOM25961.1"/>
    <property type="molecule type" value="Genomic_DNA"/>
</dbReference>
<evidence type="ECO:0000256" key="1">
    <source>
        <dbReference type="ARBA" id="ARBA00022676"/>
    </source>
</evidence>
<dbReference type="GO" id="GO:0016757">
    <property type="term" value="F:glycosyltransferase activity"/>
    <property type="evidence" value="ECO:0007669"/>
    <property type="project" value="UniProtKB-KW"/>
</dbReference>
<dbReference type="Proteomes" id="UP000013897">
    <property type="component" value="Unassembled WGS sequence"/>
</dbReference>
<dbReference type="InterPro" id="IPR029044">
    <property type="entry name" value="Nucleotide-diphossugar_trans"/>
</dbReference>
<comment type="caution">
    <text evidence="4">The sequence shown here is derived from an EMBL/GenBank/DDBJ whole genome shotgun (WGS) entry which is preliminary data.</text>
</comment>
<dbReference type="InterPro" id="IPR001173">
    <property type="entry name" value="Glyco_trans_2-like"/>
</dbReference>
<evidence type="ECO:0000259" key="3">
    <source>
        <dbReference type="Pfam" id="PF00535"/>
    </source>
</evidence>
<protein>
    <recommendedName>
        <fullName evidence="3">Glycosyltransferase 2-like domain-containing protein</fullName>
    </recommendedName>
</protein>
<keyword evidence="2" id="KW-0808">Transferase</keyword>
<dbReference type="PANTHER" id="PTHR22916">
    <property type="entry name" value="GLYCOSYLTRANSFERASE"/>
    <property type="match status" value="1"/>
</dbReference>
<dbReference type="SUPFAM" id="SSF53448">
    <property type="entry name" value="Nucleotide-diphospho-sugar transferases"/>
    <property type="match status" value="1"/>
</dbReference>
<keyword evidence="1" id="KW-0328">Glycosyltransferase</keyword>
<evidence type="ECO:0000256" key="2">
    <source>
        <dbReference type="ARBA" id="ARBA00022679"/>
    </source>
</evidence>
<evidence type="ECO:0000313" key="5">
    <source>
        <dbReference type="Proteomes" id="UP000013897"/>
    </source>
</evidence>
<reference evidence="4 5" key="1">
    <citation type="submission" date="2013-02" db="EMBL/GenBank/DDBJ databases">
        <title>The Genome Sequence of Enterococcus faecium HM1072.</title>
        <authorList>
            <consortium name="The Broad Institute Genome Sequencing Platform"/>
            <consortium name="The Broad Institute Genome Sequencing Center for Infectious Disease"/>
            <person name="Earl A.M."/>
            <person name="Gilmore M.S."/>
            <person name="Lebreton F."/>
            <person name="Courvalin P."/>
            <person name="Walker B."/>
            <person name="Young S.K."/>
            <person name="Zeng Q."/>
            <person name="Gargeya S."/>
            <person name="Fitzgerald M."/>
            <person name="Haas B."/>
            <person name="Abouelleil A."/>
            <person name="Alvarado L."/>
            <person name="Arachchi H.M."/>
            <person name="Berlin A.M."/>
            <person name="Chapman S.B."/>
            <person name="Dewar J."/>
            <person name="Goldberg J."/>
            <person name="Griggs A."/>
            <person name="Gujja S."/>
            <person name="Hansen M."/>
            <person name="Howarth C."/>
            <person name="Imamovic A."/>
            <person name="Larimer J."/>
            <person name="McCowan C."/>
            <person name="Murphy C."/>
            <person name="Neiman D."/>
            <person name="Pearson M."/>
            <person name="Priest M."/>
            <person name="Roberts A."/>
            <person name="Saif S."/>
            <person name="Shea T."/>
            <person name="Sisk P."/>
            <person name="Sykes S."/>
            <person name="Wortman J."/>
            <person name="Nusbaum C."/>
            <person name="Birren B."/>
        </authorList>
    </citation>
    <scope>NUCLEOTIDE SEQUENCE [LARGE SCALE GENOMIC DNA]</scope>
    <source>
        <strain evidence="4 5">HM1072</strain>
    </source>
</reference>
<dbReference type="Pfam" id="PF00535">
    <property type="entry name" value="Glycos_transf_2"/>
    <property type="match status" value="1"/>
</dbReference>
<organism evidence="4 5">
    <name type="scientific">Enterococcus faecium EnGen0192</name>
    <dbReference type="NCBI Taxonomy" id="1157487"/>
    <lineage>
        <taxon>Bacteria</taxon>
        <taxon>Bacillati</taxon>
        <taxon>Bacillota</taxon>
        <taxon>Bacilli</taxon>
        <taxon>Lactobacillales</taxon>
        <taxon>Enterococcaceae</taxon>
        <taxon>Enterococcus</taxon>
    </lineage>
</organism>
<dbReference type="PANTHER" id="PTHR22916:SF51">
    <property type="entry name" value="GLYCOSYLTRANSFERASE EPSH-RELATED"/>
    <property type="match status" value="1"/>
</dbReference>
<proteinExistence type="predicted"/>
<dbReference type="CDD" id="cd00761">
    <property type="entry name" value="Glyco_tranf_GTA_type"/>
    <property type="match status" value="1"/>
</dbReference>